<keyword evidence="2" id="KW-0472">Membrane</keyword>
<dbReference type="AlphaFoldDB" id="A0A8D8Z1B6"/>
<reference evidence="3" key="1">
    <citation type="submission" date="2021-05" db="EMBL/GenBank/DDBJ databases">
        <authorList>
            <person name="Alioto T."/>
            <person name="Alioto T."/>
            <person name="Gomez Garrido J."/>
        </authorList>
    </citation>
    <scope>NUCLEOTIDE SEQUENCE</scope>
</reference>
<feature type="compositionally biased region" description="Polar residues" evidence="1">
    <location>
        <begin position="26"/>
        <end position="35"/>
    </location>
</feature>
<protein>
    <submittedName>
        <fullName evidence="3">Uncharacterized protein</fullName>
    </submittedName>
</protein>
<proteinExistence type="predicted"/>
<feature type="transmembrane region" description="Helical" evidence="2">
    <location>
        <begin position="129"/>
        <end position="150"/>
    </location>
</feature>
<organism evidence="3">
    <name type="scientific">Cacopsylla melanoneura</name>
    <dbReference type="NCBI Taxonomy" id="428564"/>
    <lineage>
        <taxon>Eukaryota</taxon>
        <taxon>Metazoa</taxon>
        <taxon>Ecdysozoa</taxon>
        <taxon>Arthropoda</taxon>
        <taxon>Hexapoda</taxon>
        <taxon>Insecta</taxon>
        <taxon>Pterygota</taxon>
        <taxon>Neoptera</taxon>
        <taxon>Paraneoptera</taxon>
        <taxon>Hemiptera</taxon>
        <taxon>Sternorrhyncha</taxon>
        <taxon>Psylloidea</taxon>
        <taxon>Psyllidae</taxon>
        <taxon>Psyllinae</taxon>
        <taxon>Cacopsylla</taxon>
    </lineage>
</organism>
<feature type="compositionally biased region" description="Polar residues" evidence="1">
    <location>
        <begin position="94"/>
        <end position="103"/>
    </location>
</feature>
<name>A0A8D8Z1B6_9HEMI</name>
<sequence length="151" mass="16757">MRTTSAPQNDKVGQVSDHGTKRTHAHGSSTFQVLSHPNEINPFENLSSNETNAPKFRLNETPSLTIQEENSFAENIFEHDVDGDRTSFAGNRPPNGQDSSLTTNIETKNTRTKLLSHEQIEEVNKNGAAAAYFTAQSLLVLIATLLFFCFY</sequence>
<keyword evidence="2" id="KW-0812">Transmembrane</keyword>
<accession>A0A8D8Z1B6</accession>
<evidence type="ECO:0000313" key="3">
    <source>
        <dbReference type="EMBL" id="CAG6738775.1"/>
    </source>
</evidence>
<feature type="region of interest" description="Disordered" evidence="1">
    <location>
        <begin position="82"/>
        <end position="103"/>
    </location>
</feature>
<dbReference type="EMBL" id="HBUF01409551">
    <property type="protein sequence ID" value="CAG6738775.1"/>
    <property type="molecule type" value="Transcribed_RNA"/>
</dbReference>
<feature type="region of interest" description="Disordered" evidence="1">
    <location>
        <begin position="1"/>
        <end position="55"/>
    </location>
</feature>
<keyword evidence="2" id="KW-1133">Transmembrane helix</keyword>
<evidence type="ECO:0000256" key="1">
    <source>
        <dbReference type="SAM" id="MobiDB-lite"/>
    </source>
</evidence>
<evidence type="ECO:0000256" key="2">
    <source>
        <dbReference type="SAM" id="Phobius"/>
    </source>
</evidence>